<evidence type="ECO:0000259" key="1">
    <source>
        <dbReference type="PROSITE" id="PS50235"/>
    </source>
</evidence>
<dbReference type="AlphaFoldDB" id="A0A6J8AEP9"/>
<dbReference type="InterPro" id="IPR028889">
    <property type="entry name" value="USP"/>
</dbReference>
<sequence length="181" mass="20647">MENAPCEQCGAKKRFKKCVPVYLPSTIVISIKRYHFNEFGRLVNDRTCINTDQPISFKNIGGLVTELYEFRSAVLHHGLTPTSGHYTSFIKAGKKFITIDDELVKINQRHTLNTDGYIVVFRSACMTDTDEIKVACTCLANSGCLELLTLHMDNSLFVSPQRQLIVERLHHLRMSDYYTPK</sequence>
<dbReference type="InterPro" id="IPR038765">
    <property type="entry name" value="Papain-like_cys_pep_sf"/>
</dbReference>
<dbReference type="Gene3D" id="3.90.70.10">
    <property type="entry name" value="Cysteine proteinases"/>
    <property type="match status" value="1"/>
</dbReference>
<dbReference type="GO" id="GO:0016579">
    <property type="term" value="P:protein deubiquitination"/>
    <property type="evidence" value="ECO:0007669"/>
    <property type="project" value="InterPro"/>
</dbReference>
<reference evidence="2 3" key="1">
    <citation type="submission" date="2020-06" db="EMBL/GenBank/DDBJ databases">
        <authorList>
            <person name="Li R."/>
            <person name="Bekaert M."/>
        </authorList>
    </citation>
    <scope>NUCLEOTIDE SEQUENCE [LARGE SCALE GENOMIC DNA]</scope>
    <source>
        <strain evidence="3">wild</strain>
    </source>
</reference>
<accession>A0A6J8AEP9</accession>
<proteinExistence type="predicted"/>
<name>A0A6J8AEP9_MYTCO</name>
<gene>
    <name evidence="2" type="ORF">MCOR_6926</name>
</gene>
<dbReference type="InterPro" id="IPR001394">
    <property type="entry name" value="Peptidase_C19_UCH"/>
</dbReference>
<protein>
    <submittedName>
        <fullName evidence="2">USP3</fullName>
        <ecNumber evidence="2">3.4.19.12</ecNumber>
    </submittedName>
</protein>
<dbReference type="PROSITE" id="PS50235">
    <property type="entry name" value="USP_3"/>
    <property type="match status" value="1"/>
</dbReference>
<dbReference type="SUPFAM" id="SSF54001">
    <property type="entry name" value="Cysteine proteinases"/>
    <property type="match status" value="1"/>
</dbReference>
<dbReference type="OrthoDB" id="27652at2759"/>
<feature type="domain" description="USP" evidence="1">
    <location>
        <begin position="1"/>
        <end position="124"/>
    </location>
</feature>
<organism evidence="2 3">
    <name type="scientific">Mytilus coruscus</name>
    <name type="common">Sea mussel</name>
    <dbReference type="NCBI Taxonomy" id="42192"/>
    <lineage>
        <taxon>Eukaryota</taxon>
        <taxon>Metazoa</taxon>
        <taxon>Spiralia</taxon>
        <taxon>Lophotrochozoa</taxon>
        <taxon>Mollusca</taxon>
        <taxon>Bivalvia</taxon>
        <taxon>Autobranchia</taxon>
        <taxon>Pteriomorphia</taxon>
        <taxon>Mytilida</taxon>
        <taxon>Mytiloidea</taxon>
        <taxon>Mytilidae</taxon>
        <taxon>Mytilinae</taxon>
        <taxon>Mytilus</taxon>
    </lineage>
</organism>
<keyword evidence="3" id="KW-1185">Reference proteome</keyword>
<dbReference type="CDD" id="cd02257">
    <property type="entry name" value="Peptidase_C19"/>
    <property type="match status" value="1"/>
</dbReference>
<dbReference type="Proteomes" id="UP000507470">
    <property type="component" value="Unassembled WGS sequence"/>
</dbReference>
<dbReference type="Pfam" id="PF00443">
    <property type="entry name" value="UCH"/>
    <property type="match status" value="1"/>
</dbReference>
<dbReference type="EC" id="3.4.19.12" evidence="2"/>
<dbReference type="GO" id="GO:0004843">
    <property type="term" value="F:cysteine-type deubiquitinase activity"/>
    <property type="evidence" value="ECO:0007669"/>
    <property type="project" value="UniProtKB-EC"/>
</dbReference>
<evidence type="ECO:0000313" key="3">
    <source>
        <dbReference type="Proteomes" id="UP000507470"/>
    </source>
</evidence>
<evidence type="ECO:0000313" key="2">
    <source>
        <dbReference type="EMBL" id="CAC5366775.1"/>
    </source>
</evidence>
<dbReference type="EMBL" id="CACVKT020001343">
    <property type="protein sequence ID" value="CAC5366775.1"/>
    <property type="molecule type" value="Genomic_DNA"/>
</dbReference>
<keyword evidence="2" id="KW-0378">Hydrolase</keyword>